<comment type="caution">
    <text evidence="2">The sequence shown here is derived from an EMBL/GenBank/DDBJ whole genome shotgun (WGS) entry which is preliminary data.</text>
</comment>
<dbReference type="GeneID" id="54333821"/>
<evidence type="ECO:0000313" key="2">
    <source>
        <dbReference type="EMBL" id="KAA8642179.1"/>
    </source>
</evidence>
<reference evidence="2 3" key="1">
    <citation type="submission" date="2019-08" db="EMBL/GenBank/DDBJ databases">
        <title>The genome sequence of a newly discovered highly antifungal drug resistant Aspergillus species, Aspergillus tanneri NIH 1004.</title>
        <authorList>
            <person name="Mounaud S."/>
            <person name="Singh I."/>
            <person name="Joardar V."/>
            <person name="Pakala S."/>
            <person name="Pakala S."/>
            <person name="Venepally P."/>
            <person name="Chung J.K."/>
            <person name="Losada L."/>
            <person name="Nierman W.C."/>
        </authorList>
    </citation>
    <scope>NUCLEOTIDE SEQUENCE [LARGE SCALE GENOMIC DNA]</scope>
    <source>
        <strain evidence="2 3">NIH1004</strain>
    </source>
</reference>
<accession>A0A5M9MCB5</accession>
<proteinExistence type="predicted"/>
<sequence length="223" mass="24826">MRLILNILALLVGIASGHKAFNATIFTLDQSFYPQDWSLVLSDDVVQRLLELRMGLSSTSALKESDEDTVELLNKFGGLPTPLFSSDTDKSGFRRNLLILEGLEAGVVSFIQQELHQNLHGRVPSDFLSPLFMPAINEAESDNRSSMRPRHCAFRADRQTPPVSEQTLQQCVPEGSVFEQLPRLFNRGFLDQASMTESWTDAHISSAALRISFKVPLSPVPLL</sequence>
<dbReference type="AlphaFoldDB" id="A0A5M9MCB5"/>
<keyword evidence="1" id="KW-0732">Signal</keyword>
<name>A0A5M9MCB5_9EURO</name>
<evidence type="ECO:0000256" key="1">
    <source>
        <dbReference type="SAM" id="SignalP"/>
    </source>
</evidence>
<evidence type="ECO:0000313" key="3">
    <source>
        <dbReference type="Proteomes" id="UP000324241"/>
    </source>
</evidence>
<gene>
    <name evidence="2" type="ORF">ATNIH1004_011120</name>
</gene>
<dbReference type="OrthoDB" id="5583277at2759"/>
<dbReference type="EMBL" id="QUQM01000008">
    <property type="protein sequence ID" value="KAA8642179.1"/>
    <property type="molecule type" value="Genomic_DNA"/>
</dbReference>
<organism evidence="2 3">
    <name type="scientific">Aspergillus tanneri</name>
    <dbReference type="NCBI Taxonomy" id="1220188"/>
    <lineage>
        <taxon>Eukaryota</taxon>
        <taxon>Fungi</taxon>
        <taxon>Dikarya</taxon>
        <taxon>Ascomycota</taxon>
        <taxon>Pezizomycotina</taxon>
        <taxon>Eurotiomycetes</taxon>
        <taxon>Eurotiomycetidae</taxon>
        <taxon>Eurotiales</taxon>
        <taxon>Aspergillaceae</taxon>
        <taxon>Aspergillus</taxon>
        <taxon>Aspergillus subgen. Circumdati</taxon>
    </lineage>
</organism>
<dbReference type="RefSeq" id="XP_033421541.1">
    <property type="nucleotide sequence ID" value="XM_033575686.1"/>
</dbReference>
<feature type="chain" id="PRO_5024433242" evidence="1">
    <location>
        <begin position="18"/>
        <end position="223"/>
    </location>
</feature>
<protein>
    <submittedName>
        <fullName evidence="2">Uncharacterized protein</fullName>
    </submittedName>
</protein>
<feature type="signal peptide" evidence="1">
    <location>
        <begin position="1"/>
        <end position="17"/>
    </location>
</feature>
<dbReference type="Proteomes" id="UP000324241">
    <property type="component" value="Unassembled WGS sequence"/>
</dbReference>